<dbReference type="Proteomes" id="UP000236333">
    <property type="component" value="Unassembled WGS sequence"/>
</dbReference>
<gene>
    <name evidence="2" type="ORF">TSOC_006094</name>
</gene>
<sequence>MAVRPSVTVARHSSMDCINHDEASIASFRTGMELCFRRAVEEGLSLSIVPHLDDGGSTAAWRNGILFNPKTKKGGYSYQQVMLNPIVDAMAAALAARPKWVQPLQVWLALQGEMSATVLRYPREYKQLSTLAVVWGVAAQPASLRKGASHATTHGAFPAATQGTGGGSATASVPPGSENVNTGGGLGGGSAASVIAGNGGVLSGFRGFGPFLGGALRGRGLLAEGVPAVDTKALGELFEAIDFLGISAYAALDDPDFPASALQNSAYTFFGVSAQAGWWMRGGRRSGAQVQEMRKEVGFDAAAVIERRGIDLHYSEFGMGGGSSPTGTAAARDPAAAARTPFYGVWGAYNGATDPWAPPEMRDFLHSFFRKTLGWLAVGGGPTYKISHCFLWGMGSWDVLGIYRESTTKAGSFRDPKVAEAVKRHNNQVVAVREAASKSK</sequence>
<evidence type="ECO:0000256" key="1">
    <source>
        <dbReference type="SAM" id="MobiDB-lite"/>
    </source>
</evidence>
<dbReference type="EMBL" id="PGGS01000179">
    <property type="protein sequence ID" value="PNH07449.1"/>
    <property type="molecule type" value="Genomic_DNA"/>
</dbReference>
<protein>
    <submittedName>
        <fullName evidence="2">Uncharacterized protein</fullName>
    </submittedName>
</protein>
<proteinExistence type="predicted"/>
<keyword evidence="3" id="KW-1185">Reference proteome</keyword>
<name>A0A2J8A4K5_9CHLO</name>
<evidence type="ECO:0000313" key="2">
    <source>
        <dbReference type="EMBL" id="PNH07449.1"/>
    </source>
</evidence>
<dbReference type="OrthoDB" id="532139at2759"/>
<dbReference type="AlphaFoldDB" id="A0A2J8A4K5"/>
<reference evidence="2 3" key="1">
    <citation type="journal article" date="2017" name="Mol. Biol. Evol.">
        <title>The 4-celled Tetrabaena socialis nuclear genome reveals the essential components for genetic control of cell number at the origin of multicellularity in the volvocine lineage.</title>
        <authorList>
            <person name="Featherston J."/>
            <person name="Arakaki Y."/>
            <person name="Hanschen E.R."/>
            <person name="Ferris P.J."/>
            <person name="Michod R.E."/>
            <person name="Olson B.J.S.C."/>
            <person name="Nozaki H."/>
            <person name="Durand P.M."/>
        </authorList>
    </citation>
    <scope>NUCLEOTIDE SEQUENCE [LARGE SCALE GENOMIC DNA]</scope>
    <source>
        <strain evidence="2 3">NIES-571</strain>
    </source>
</reference>
<accession>A0A2J8A4K5</accession>
<comment type="caution">
    <text evidence="2">The sequence shown here is derived from an EMBL/GenBank/DDBJ whole genome shotgun (WGS) entry which is preliminary data.</text>
</comment>
<feature type="region of interest" description="Disordered" evidence="1">
    <location>
        <begin position="155"/>
        <end position="175"/>
    </location>
</feature>
<evidence type="ECO:0000313" key="3">
    <source>
        <dbReference type="Proteomes" id="UP000236333"/>
    </source>
</evidence>
<organism evidence="2 3">
    <name type="scientific">Tetrabaena socialis</name>
    <dbReference type="NCBI Taxonomy" id="47790"/>
    <lineage>
        <taxon>Eukaryota</taxon>
        <taxon>Viridiplantae</taxon>
        <taxon>Chlorophyta</taxon>
        <taxon>core chlorophytes</taxon>
        <taxon>Chlorophyceae</taxon>
        <taxon>CS clade</taxon>
        <taxon>Chlamydomonadales</taxon>
        <taxon>Tetrabaenaceae</taxon>
        <taxon>Tetrabaena</taxon>
    </lineage>
</organism>